<evidence type="ECO:0000256" key="2">
    <source>
        <dbReference type="PROSITE-ProRule" id="PRU00335"/>
    </source>
</evidence>
<evidence type="ECO:0000256" key="1">
    <source>
        <dbReference type="ARBA" id="ARBA00023125"/>
    </source>
</evidence>
<sequence>MPGATRGRANTDADSGDARARLVAAAVEFFARKGFHATTTRDIATAARMSPAALYVHHPSKEDLLYIISRDGHRQTLRLVRGAVAVSPDPAVQLATIADRFAEHHATHHETARIVNYELSALSPDHLDEITAIRRAIEAEVRAVVERGVAAGIFDTPDIAMTTMALLSLGVDVSRWYRDDGTWTPERIGTYYRSLALRIVGSRVS</sequence>
<dbReference type="PRINTS" id="PR00455">
    <property type="entry name" value="HTHTETR"/>
</dbReference>
<dbReference type="PROSITE" id="PS50977">
    <property type="entry name" value="HTH_TETR_2"/>
    <property type="match status" value="1"/>
</dbReference>
<dbReference type="Pfam" id="PF00440">
    <property type="entry name" value="TetR_N"/>
    <property type="match status" value="1"/>
</dbReference>
<dbReference type="Gene3D" id="1.10.357.10">
    <property type="entry name" value="Tetracycline Repressor, domain 2"/>
    <property type="match status" value="1"/>
</dbReference>
<comment type="caution">
    <text evidence="4">The sequence shown here is derived from an EMBL/GenBank/DDBJ whole genome shotgun (WGS) entry which is preliminary data.</text>
</comment>
<dbReference type="EMBL" id="JBFAKC010000020">
    <property type="protein sequence ID" value="MEV0712254.1"/>
    <property type="molecule type" value="Genomic_DNA"/>
</dbReference>
<name>A0ABV3G3I7_9NOCA</name>
<organism evidence="4 5">
    <name type="scientific">Nocardia aurea</name>
    <dbReference type="NCBI Taxonomy" id="2144174"/>
    <lineage>
        <taxon>Bacteria</taxon>
        <taxon>Bacillati</taxon>
        <taxon>Actinomycetota</taxon>
        <taxon>Actinomycetes</taxon>
        <taxon>Mycobacteriales</taxon>
        <taxon>Nocardiaceae</taxon>
        <taxon>Nocardia</taxon>
    </lineage>
</organism>
<protein>
    <submittedName>
        <fullName evidence="4">TetR/AcrR family transcriptional regulator</fullName>
    </submittedName>
</protein>
<keyword evidence="1 2" id="KW-0238">DNA-binding</keyword>
<evidence type="ECO:0000313" key="4">
    <source>
        <dbReference type="EMBL" id="MEV0712254.1"/>
    </source>
</evidence>
<dbReference type="RefSeq" id="WP_109522875.1">
    <property type="nucleotide sequence ID" value="NZ_JBEXKW010000058.1"/>
</dbReference>
<dbReference type="InterPro" id="IPR009057">
    <property type="entry name" value="Homeodomain-like_sf"/>
</dbReference>
<feature type="domain" description="HTH tetR-type" evidence="3">
    <location>
        <begin position="16"/>
        <end position="76"/>
    </location>
</feature>
<reference evidence="4 5" key="1">
    <citation type="submission" date="2024-06" db="EMBL/GenBank/DDBJ databases">
        <title>The Natural Products Discovery Center: Release of the First 8490 Sequenced Strains for Exploring Actinobacteria Biosynthetic Diversity.</title>
        <authorList>
            <person name="Kalkreuter E."/>
            <person name="Kautsar S.A."/>
            <person name="Yang D."/>
            <person name="Bader C.D."/>
            <person name="Teijaro C.N."/>
            <person name="Fluegel L."/>
            <person name="Davis C.M."/>
            <person name="Simpson J.R."/>
            <person name="Lauterbach L."/>
            <person name="Steele A.D."/>
            <person name="Gui C."/>
            <person name="Meng S."/>
            <person name="Li G."/>
            <person name="Viehrig K."/>
            <person name="Ye F."/>
            <person name="Su P."/>
            <person name="Kiefer A.F."/>
            <person name="Nichols A."/>
            <person name="Cepeda A.J."/>
            <person name="Yan W."/>
            <person name="Fan B."/>
            <person name="Jiang Y."/>
            <person name="Adhikari A."/>
            <person name="Zheng C.-J."/>
            <person name="Schuster L."/>
            <person name="Cowan T.M."/>
            <person name="Smanski M.J."/>
            <person name="Chevrette M.G."/>
            <person name="De Carvalho L.P.S."/>
            <person name="Shen B."/>
        </authorList>
    </citation>
    <scope>NUCLEOTIDE SEQUENCE [LARGE SCALE GENOMIC DNA]</scope>
    <source>
        <strain evidence="4 5">NPDC050403</strain>
    </source>
</reference>
<dbReference type="InterPro" id="IPR001647">
    <property type="entry name" value="HTH_TetR"/>
</dbReference>
<feature type="DNA-binding region" description="H-T-H motif" evidence="2">
    <location>
        <begin position="39"/>
        <end position="58"/>
    </location>
</feature>
<dbReference type="InterPro" id="IPR050109">
    <property type="entry name" value="HTH-type_TetR-like_transc_reg"/>
</dbReference>
<dbReference type="PANTHER" id="PTHR30055:SF200">
    <property type="entry name" value="HTH-TYPE TRANSCRIPTIONAL REPRESSOR BDCR"/>
    <property type="match status" value="1"/>
</dbReference>
<dbReference type="SUPFAM" id="SSF48498">
    <property type="entry name" value="Tetracyclin repressor-like, C-terminal domain"/>
    <property type="match status" value="1"/>
</dbReference>
<dbReference type="PANTHER" id="PTHR30055">
    <property type="entry name" value="HTH-TYPE TRANSCRIPTIONAL REGULATOR RUTR"/>
    <property type="match status" value="1"/>
</dbReference>
<evidence type="ECO:0000259" key="3">
    <source>
        <dbReference type="PROSITE" id="PS50977"/>
    </source>
</evidence>
<dbReference type="Pfam" id="PF17932">
    <property type="entry name" value="TetR_C_24"/>
    <property type="match status" value="1"/>
</dbReference>
<dbReference type="SUPFAM" id="SSF46689">
    <property type="entry name" value="Homeodomain-like"/>
    <property type="match status" value="1"/>
</dbReference>
<evidence type="ECO:0000313" key="5">
    <source>
        <dbReference type="Proteomes" id="UP001551695"/>
    </source>
</evidence>
<proteinExistence type="predicted"/>
<dbReference type="InterPro" id="IPR036271">
    <property type="entry name" value="Tet_transcr_reg_TetR-rel_C_sf"/>
</dbReference>
<dbReference type="InterPro" id="IPR041490">
    <property type="entry name" value="KstR2_TetR_C"/>
</dbReference>
<accession>A0ABV3G3I7</accession>
<keyword evidence="5" id="KW-1185">Reference proteome</keyword>
<dbReference type="Proteomes" id="UP001551695">
    <property type="component" value="Unassembled WGS sequence"/>
</dbReference>
<gene>
    <name evidence="4" type="ORF">AB0I48_32320</name>
</gene>